<dbReference type="Pfam" id="PF01479">
    <property type="entry name" value="S4"/>
    <property type="match status" value="1"/>
</dbReference>
<evidence type="ECO:0000313" key="8">
    <source>
        <dbReference type="EMBL" id="QKO30118.1"/>
    </source>
</evidence>
<evidence type="ECO:0000259" key="6">
    <source>
        <dbReference type="SMART" id="SM00363"/>
    </source>
</evidence>
<evidence type="ECO:0000256" key="4">
    <source>
        <dbReference type="PROSITE-ProRule" id="PRU00182"/>
    </source>
</evidence>
<dbReference type="SMART" id="SM00363">
    <property type="entry name" value="S4"/>
    <property type="match status" value="1"/>
</dbReference>
<dbReference type="Gene3D" id="3.30.70.1560">
    <property type="entry name" value="Alpha-L RNA-binding motif"/>
    <property type="match status" value="1"/>
</dbReference>
<dbReference type="InterPro" id="IPR042092">
    <property type="entry name" value="PsdUridine_s_RsuA/RluB/E/F_cat"/>
</dbReference>
<dbReference type="KEGG" id="clf:GJQ69_09120"/>
<dbReference type="RefSeq" id="WP_086036681.1">
    <property type="nucleotide sequence ID" value="NZ_CP046051.1"/>
</dbReference>
<dbReference type="EC" id="5.4.99.-" evidence="5"/>
<evidence type="ECO:0000313" key="9">
    <source>
        <dbReference type="Proteomes" id="UP000501316"/>
    </source>
</evidence>
<evidence type="ECO:0000256" key="5">
    <source>
        <dbReference type="RuleBase" id="RU003887"/>
    </source>
</evidence>
<dbReference type="Gene3D" id="3.30.70.580">
    <property type="entry name" value="Pseudouridine synthase I, catalytic domain, N-terminal subdomain"/>
    <property type="match status" value="1"/>
</dbReference>
<dbReference type="CDD" id="cd00165">
    <property type="entry name" value="S4"/>
    <property type="match status" value="1"/>
</dbReference>
<dbReference type="InterPro" id="IPR018496">
    <property type="entry name" value="PsdUridine_synth_RsuA/RluB_CS"/>
</dbReference>
<dbReference type="Pfam" id="PF00849">
    <property type="entry name" value="PseudoU_synth_2"/>
    <property type="match status" value="1"/>
</dbReference>
<dbReference type="Proteomes" id="UP000509623">
    <property type="component" value="Chromosome"/>
</dbReference>
<keyword evidence="2 4" id="KW-0694">RNA-binding</keyword>
<organism evidence="7 9">
    <name type="scientific">Caproicibacterium lactatifermentans</name>
    <dbReference type="NCBI Taxonomy" id="2666138"/>
    <lineage>
        <taxon>Bacteria</taxon>
        <taxon>Bacillati</taxon>
        <taxon>Bacillota</taxon>
        <taxon>Clostridia</taxon>
        <taxon>Eubacteriales</taxon>
        <taxon>Oscillospiraceae</taxon>
        <taxon>Caproicibacterium</taxon>
    </lineage>
</organism>
<dbReference type="PANTHER" id="PTHR47683:SF4">
    <property type="entry name" value="PSEUDOURIDINE SYNTHASE"/>
    <property type="match status" value="1"/>
</dbReference>
<dbReference type="InterPro" id="IPR000748">
    <property type="entry name" value="PsdUridine_synth_RsuA/RluB/E/F"/>
</dbReference>
<sequence length="246" mass="27436">MAQMRLDKLLSLQLKISRKQAAALVRGGTVRAGERILRDPAEHMEPAEVTVSGRALRYQPFYYLLMNKPTGVLTAARDRRQPVVMDLVPKDLYRRGLQPVGRLDKDTSGLLLLTDDGALAHRLLSPQHHVWKTYQARLSCPPRSGAAERFAEGVVLPEFTCLPAELRLLEGGSCPLYEVRVREGKFHQVRRMFAAQGSTVTALCRTGFGPLVLPDELRPSDCRALTPAEETALRQDKMDNLPKNDG</sequence>
<reference evidence="8" key="2">
    <citation type="journal article" date="2021" name="Appl. Environ. Microbiol.">
        <title>Adaptability of a Caproate-Producing Bacterium Contributes to Its Dominance in an Anaerobic Fermentation System.</title>
        <authorList>
            <person name="Wang H."/>
            <person name="Gu Y."/>
            <person name="Zhou W."/>
            <person name="Zhao D."/>
            <person name="Qiao Z."/>
            <person name="Zheng J."/>
            <person name="Gao J."/>
            <person name="Chen X."/>
            <person name="Ren C."/>
            <person name="Xu Y."/>
        </authorList>
    </citation>
    <scope>NUCLEOTIDE SEQUENCE</scope>
    <source>
        <strain evidence="8">JNU-WLY1368</strain>
    </source>
</reference>
<dbReference type="Proteomes" id="UP000501316">
    <property type="component" value="Chromosome"/>
</dbReference>
<dbReference type="PROSITE" id="PS50889">
    <property type="entry name" value="S4"/>
    <property type="match status" value="1"/>
</dbReference>
<evidence type="ECO:0000256" key="1">
    <source>
        <dbReference type="ARBA" id="ARBA00008348"/>
    </source>
</evidence>
<gene>
    <name evidence="7" type="ORF">GJQ69_09120</name>
    <name evidence="8" type="ORF">GKP14_03275</name>
</gene>
<dbReference type="EMBL" id="CP046051">
    <property type="protein sequence ID" value="QKN24619.1"/>
    <property type="molecule type" value="Genomic_DNA"/>
</dbReference>
<name>A0A859DT16_9FIRM</name>
<evidence type="ECO:0000256" key="2">
    <source>
        <dbReference type="ARBA" id="ARBA00022884"/>
    </source>
</evidence>
<dbReference type="InterPro" id="IPR036986">
    <property type="entry name" value="S4_RNA-bd_sf"/>
</dbReference>
<evidence type="ECO:0000313" key="10">
    <source>
        <dbReference type="Proteomes" id="UP000509623"/>
    </source>
</evidence>
<keyword evidence="10" id="KW-1185">Reference proteome</keyword>
<dbReference type="InterPro" id="IPR020103">
    <property type="entry name" value="PsdUridine_synth_cat_dom_sf"/>
</dbReference>
<dbReference type="InterPro" id="IPR020094">
    <property type="entry name" value="TruA/RsuA/RluB/E/F_N"/>
</dbReference>
<dbReference type="GO" id="GO:0003723">
    <property type="term" value="F:RNA binding"/>
    <property type="evidence" value="ECO:0007669"/>
    <property type="project" value="UniProtKB-KW"/>
</dbReference>
<dbReference type="InterPro" id="IPR002942">
    <property type="entry name" value="S4_RNA-bd"/>
</dbReference>
<dbReference type="InterPro" id="IPR006145">
    <property type="entry name" value="PsdUridine_synth_RsuA/RluA"/>
</dbReference>
<reference evidence="8" key="3">
    <citation type="journal article" date="2022" name="Int. J. Syst. Evol. Microbiol.">
        <title>Caproicibacterium lactatifermentans sp. nov., isolated from pit clay used for the production of Chinese strong aroma-type liquor.</title>
        <authorList>
            <person name="Wang H."/>
            <person name="Gu Y."/>
            <person name="Zhao D."/>
            <person name="Qiao Z."/>
            <person name="Zheng J."/>
            <person name="Gao J."/>
            <person name="Ren C."/>
            <person name="Xu Y."/>
        </authorList>
    </citation>
    <scope>NUCLEOTIDE SEQUENCE</scope>
    <source>
        <strain evidence="8">JNU-WLY1368</strain>
    </source>
</reference>
<accession>A0A859DT16</accession>
<feature type="domain" description="RNA-binding S4" evidence="6">
    <location>
        <begin position="4"/>
        <end position="60"/>
    </location>
</feature>
<dbReference type="PANTHER" id="PTHR47683">
    <property type="entry name" value="PSEUDOURIDINE SYNTHASE FAMILY PROTEIN-RELATED"/>
    <property type="match status" value="1"/>
</dbReference>
<dbReference type="GO" id="GO:0000455">
    <property type="term" value="P:enzyme-directed rRNA pseudouridine synthesis"/>
    <property type="evidence" value="ECO:0007669"/>
    <property type="project" value="UniProtKB-ARBA"/>
</dbReference>
<evidence type="ECO:0000313" key="7">
    <source>
        <dbReference type="EMBL" id="QKN24619.1"/>
    </source>
</evidence>
<dbReference type="SUPFAM" id="SSF55174">
    <property type="entry name" value="Alpha-L RNA-binding motif"/>
    <property type="match status" value="1"/>
</dbReference>
<dbReference type="EMBL" id="CP046161">
    <property type="protein sequence ID" value="QKO30118.1"/>
    <property type="molecule type" value="Genomic_DNA"/>
</dbReference>
<reference evidence="9 10" key="1">
    <citation type="submission" date="2019-11" db="EMBL/GenBank/DDBJ databases">
        <authorList>
            <person name="Ren C."/>
            <person name="Wang H."/>
            <person name="Xu Y."/>
        </authorList>
    </citation>
    <scope>NUCLEOTIDE SEQUENCE [LARGE SCALE GENOMIC DNA]</scope>
    <source>
        <strain evidence="10">JNU-WLY1368</strain>
        <strain evidence="7 9">LBM 19010</strain>
    </source>
</reference>
<dbReference type="SUPFAM" id="SSF55120">
    <property type="entry name" value="Pseudouridine synthase"/>
    <property type="match status" value="1"/>
</dbReference>
<dbReference type="Gene3D" id="3.10.290.10">
    <property type="entry name" value="RNA-binding S4 domain"/>
    <property type="match status" value="1"/>
</dbReference>
<proteinExistence type="inferred from homology"/>
<dbReference type="NCBIfam" id="TIGR00093">
    <property type="entry name" value="pseudouridine synthase"/>
    <property type="match status" value="1"/>
</dbReference>
<comment type="similarity">
    <text evidence="1 5">Belongs to the pseudouridine synthase RsuA family.</text>
</comment>
<dbReference type="CDD" id="cd02553">
    <property type="entry name" value="PseudoU_synth_RsuA"/>
    <property type="match status" value="1"/>
</dbReference>
<protein>
    <recommendedName>
        <fullName evidence="5">Pseudouridine synthase</fullName>
        <ecNumber evidence="5">5.4.99.-</ecNumber>
    </recommendedName>
</protein>
<dbReference type="InterPro" id="IPR050343">
    <property type="entry name" value="RsuA_PseudoU_synthase"/>
</dbReference>
<dbReference type="PROSITE" id="PS01149">
    <property type="entry name" value="PSI_RSU"/>
    <property type="match status" value="1"/>
</dbReference>
<keyword evidence="3 5" id="KW-0413">Isomerase</keyword>
<dbReference type="GO" id="GO:0120159">
    <property type="term" value="F:rRNA pseudouridine synthase activity"/>
    <property type="evidence" value="ECO:0007669"/>
    <property type="project" value="UniProtKB-ARBA"/>
</dbReference>
<evidence type="ECO:0000256" key="3">
    <source>
        <dbReference type="ARBA" id="ARBA00023235"/>
    </source>
</evidence>
<dbReference type="AlphaFoldDB" id="A0A859DT16"/>